<dbReference type="AlphaFoldDB" id="A0A5B8MMK6"/>
<keyword evidence="2" id="KW-0804">Transcription</keyword>
<dbReference type="GO" id="GO:0003743">
    <property type="term" value="F:translation initiation factor activity"/>
    <property type="evidence" value="ECO:0007669"/>
    <property type="project" value="UniProtKB-KW"/>
</dbReference>
<dbReference type="GO" id="GO:0005673">
    <property type="term" value="C:transcription factor TFIIE complex"/>
    <property type="evidence" value="ECO:0007669"/>
    <property type="project" value="TreeGrafter"/>
</dbReference>
<proteinExistence type="predicted"/>
<evidence type="ECO:0000256" key="3">
    <source>
        <dbReference type="SAM" id="MobiDB-lite"/>
    </source>
</evidence>
<evidence type="ECO:0000256" key="2">
    <source>
        <dbReference type="ARBA" id="ARBA00023163"/>
    </source>
</evidence>
<keyword evidence="1" id="KW-0805">Transcription regulation</keyword>
<dbReference type="STRING" id="1764295.A0A5B8MMK6"/>
<name>A0A5B8MMK6_9CHLO</name>
<dbReference type="EMBL" id="HBHL01006438">
    <property type="protein sequence ID" value="CAD9715280.1"/>
    <property type="molecule type" value="Transcribed_RNA"/>
</dbReference>
<feature type="domain" description="HTH TFE/IIEalpha-type" evidence="4">
    <location>
        <begin position="10"/>
        <end position="103"/>
    </location>
</feature>
<dbReference type="InterPro" id="IPR002853">
    <property type="entry name" value="TFIIE_asu"/>
</dbReference>
<feature type="region of interest" description="Disordered" evidence="3">
    <location>
        <begin position="268"/>
        <end position="331"/>
    </location>
</feature>
<reference evidence="6 7" key="1">
    <citation type="submission" date="2018-07" db="EMBL/GenBank/DDBJ databases">
        <title>The complete nuclear genome of the prasinophyte Chloropicon primus (CCMP1205).</title>
        <authorList>
            <person name="Pombert J.-F."/>
            <person name="Otis C."/>
            <person name="Turmel M."/>
            <person name="Lemieux C."/>
        </authorList>
    </citation>
    <scope>NUCLEOTIDE SEQUENCE [LARGE SCALE GENOMIC DNA]</scope>
    <source>
        <strain evidence="6 7">CCMP1205</strain>
    </source>
</reference>
<dbReference type="PANTHER" id="PTHR13097:SF7">
    <property type="entry name" value="GENERAL TRANSCRIPTION FACTOR IIE SUBUNIT 1"/>
    <property type="match status" value="1"/>
</dbReference>
<evidence type="ECO:0000313" key="7">
    <source>
        <dbReference type="Proteomes" id="UP000316726"/>
    </source>
</evidence>
<organism evidence="6 7">
    <name type="scientific">Chloropicon primus</name>
    <dbReference type="NCBI Taxonomy" id="1764295"/>
    <lineage>
        <taxon>Eukaryota</taxon>
        <taxon>Viridiplantae</taxon>
        <taxon>Chlorophyta</taxon>
        <taxon>Chloropicophyceae</taxon>
        <taxon>Chloropicales</taxon>
        <taxon>Chloropicaceae</taxon>
        <taxon>Chloropicon</taxon>
    </lineage>
</organism>
<gene>
    <name evidence="6" type="ORF">A3770_06p43040</name>
    <name evidence="5" type="ORF">CPRI1469_LOCUS4134</name>
</gene>
<keyword evidence="7" id="KW-1185">Reference proteome</keyword>
<evidence type="ECO:0000259" key="4">
    <source>
        <dbReference type="PROSITE" id="PS51344"/>
    </source>
</evidence>
<dbReference type="Pfam" id="PF02002">
    <property type="entry name" value="TFIIE_alpha"/>
    <property type="match status" value="1"/>
</dbReference>
<dbReference type="GO" id="GO:0006367">
    <property type="term" value="P:transcription initiation at RNA polymerase II promoter"/>
    <property type="evidence" value="ECO:0007669"/>
    <property type="project" value="InterPro"/>
</dbReference>
<sequence>MNHGEIELEYAKLTREVARLFYGRKSVHALLLNLLTRHEWAKEELLAKELGLAPRQVHKVLRELQKDLIVSRVVLKDKEVGRFGSNSQSYCCLDYKSMVDTCRLKFHLVRRYLKGEEEESKLAVLVCPDCGKKYSALETSTLEVGADFMFLCEDCEATLEDGNQSDESGQKEKQKELSKTFEKELQPFGDLLNRLKPFPAPYFGTLQEWAQAQAKIREAKQNGDTDILDQAENLVIDIDIEEEGDDILEPTVVSKPKELPPWMRLGYQERGAPKIADEPEAKRAKAEDSRGSEEQPPAKRVKVEPEKPVKVEEVKVEENNDEEDDVEWEDI</sequence>
<evidence type="ECO:0000313" key="6">
    <source>
        <dbReference type="EMBL" id="QDZ21786.1"/>
    </source>
</evidence>
<protein>
    <submittedName>
        <fullName evidence="6">Alpha subunit of transcription initiation factor IIE</fullName>
    </submittedName>
</protein>
<dbReference type="SMART" id="SM00531">
    <property type="entry name" value="TFIIE"/>
    <property type="match status" value="1"/>
</dbReference>
<reference evidence="5" key="2">
    <citation type="submission" date="2021-01" db="EMBL/GenBank/DDBJ databases">
        <authorList>
            <person name="Corre E."/>
            <person name="Pelletier E."/>
            <person name="Niang G."/>
            <person name="Scheremetjew M."/>
            <person name="Finn R."/>
            <person name="Kale V."/>
            <person name="Holt S."/>
            <person name="Cochrane G."/>
            <person name="Meng A."/>
            <person name="Brown T."/>
            <person name="Cohen L."/>
        </authorList>
    </citation>
    <scope>NUCLEOTIDE SEQUENCE</scope>
    <source>
        <strain evidence="5">CCMP1205</strain>
    </source>
</reference>
<dbReference type="InterPro" id="IPR024550">
    <property type="entry name" value="TFIIEa/SarR/Rpc3_HTH_dom"/>
</dbReference>
<evidence type="ECO:0000313" key="5">
    <source>
        <dbReference type="EMBL" id="CAD9715280.1"/>
    </source>
</evidence>
<dbReference type="PROSITE" id="PS51344">
    <property type="entry name" value="HTH_TFE_IIE"/>
    <property type="match status" value="1"/>
</dbReference>
<dbReference type="PANTHER" id="PTHR13097">
    <property type="entry name" value="TRANSCRIPTION INITIATION FACTOR IIE, ALPHA SUBUNIT"/>
    <property type="match status" value="1"/>
</dbReference>
<dbReference type="EMBL" id="CP031039">
    <property type="protein sequence ID" value="QDZ21786.1"/>
    <property type="molecule type" value="Genomic_DNA"/>
</dbReference>
<feature type="compositionally biased region" description="Acidic residues" evidence="3">
    <location>
        <begin position="319"/>
        <end position="331"/>
    </location>
</feature>
<feature type="compositionally biased region" description="Basic and acidic residues" evidence="3">
    <location>
        <begin position="271"/>
        <end position="318"/>
    </location>
</feature>
<evidence type="ECO:0000256" key="1">
    <source>
        <dbReference type="ARBA" id="ARBA00023015"/>
    </source>
</evidence>
<feature type="compositionally biased region" description="Basic and acidic residues" evidence="3">
    <location>
        <begin position="168"/>
        <end position="179"/>
    </location>
</feature>
<accession>A0A5B8MMK6</accession>
<keyword evidence="6" id="KW-0396">Initiation factor</keyword>
<dbReference type="InterPro" id="IPR017919">
    <property type="entry name" value="TFIIE/TFIIEa_HTH"/>
</dbReference>
<dbReference type="OrthoDB" id="361102at2759"/>
<dbReference type="Proteomes" id="UP000316726">
    <property type="component" value="Chromosome 6"/>
</dbReference>
<keyword evidence="6" id="KW-0648">Protein biosynthesis</keyword>
<feature type="region of interest" description="Disordered" evidence="3">
    <location>
        <begin position="160"/>
        <end position="179"/>
    </location>
</feature>
<dbReference type="InterPro" id="IPR039997">
    <property type="entry name" value="TFE"/>
</dbReference>